<organism evidence="2 3">
    <name type="scientific">Microlunatus elymi</name>
    <dbReference type="NCBI Taxonomy" id="2596828"/>
    <lineage>
        <taxon>Bacteria</taxon>
        <taxon>Bacillati</taxon>
        <taxon>Actinomycetota</taxon>
        <taxon>Actinomycetes</taxon>
        <taxon>Propionibacteriales</taxon>
        <taxon>Propionibacteriaceae</taxon>
        <taxon>Microlunatus</taxon>
    </lineage>
</organism>
<dbReference type="InterPro" id="IPR011009">
    <property type="entry name" value="Kinase-like_dom_sf"/>
</dbReference>
<feature type="domain" description="Aminoglycoside phosphotransferase" evidence="1">
    <location>
        <begin position="32"/>
        <end position="259"/>
    </location>
</feature>
<dbReference type="OrthoDB" id="3670753at2"/>
<dbReference type="AlphaFoldDB" id="A0A516PVW8"/>
<sequence length="315" mass="34982">MRAMTIRDLVADSGLPSIQHLEALTGGARMDNKLTLVTLTNGQQLLARKPIAADDLQDQAPRSSFLAQLGIGFPKVYATAPDGSSLVEWIPGVSFADRLAAPETTPDPEDVVWTWLGESLAAVHAVTFPQPLQGPVGPTELTLKPQDPVDDLLASLNRARSWITQRGERPANLPDRLTGLLDKHAESIRAEHPCLLHGDNNLDNFIVTEHGVRVIDWDYPEVGYPLAELSALDEHAYLNGLLAGLPQAFWRGYGRTYPRELILLYRAIGCINWLTQDNWRGFQTDPAISDTMKQKLHRWHGLLTSWIDTLPDLLR</sequence>
<keyword evidence="2" id="KW-0808">Transferase</keyword>
<evidence type="ECO:0000313" key="2">
    <source>
        <dbReference type="EMBL" id="QDP95299.1"/>
    </source>
</evidence>
<dbReference type="GO" id="GO:0016740">
    <property type="term" value="F:transferase activity"/>
    <property type="evidence" value="ECO:0007669"/>
    <property type="project" value="UniProtKB-KW"/>
</dbReference>
<protein>
    <submittedName>
        <fullName evidence="2">Aminoglycoside phosphotransferase family protein</fullName>
    </submittedName>
</protein>
<keyword evidence="3" id="KW-1185">Reference proteome</keyword>
<dbReference type="Pfam" id="PF01636">
    <property type="entry name" value="APH"/>
    <property type="match status" value="1"/>
</dbReference>
<reference evidence="2 3" key="1">
    <citation type="submission" date="2019-07" db="EMBL/GenBank/DDBJ databases">
        <title>Microlunatus dokdonensis sp. nov. isolated from the rhizospheric soil of the wild plant Elymus tsukushiensis.</title>
        <authorList>
            <person name="Ghim S.-Y."/>
            <person name="Hwang Y.-J."/>
            <person name="Son J.-S."/>
            <person name="Shin J.-H."/>
        </authorList>
    </citation>
    <scope>NUCLEOTIDE SEQUENCE [LARGE SCALE GENOMIC DNA]</scope>
    <source>
        <strain evidence="2 3">KUDC0627</strain>
    </source>
</reference>
<dbReference type="PANTHER" id="PTHR21310">
    <property type="entry name" value="AMINOGLYCOSIDE PHOSPHOTRANSFERASE-RELATED-RELATED"/>
    <property type="match status" value="1"/>
</dbReference>
<accession>A0A516PVW8</accession>
<dbReference type="InterPro" id="IPR051678">
    <property type="entry name" value="AGP_Transferase"/>
</dbReference>
<dbReference type="EMBL" id="CP041692">
    <property type="protein sequence ID" value="QDP95299.1"/>
    <property type="molecule type" value="Genomic_DNA"/>
</dbReference>
<dbReference type="Gene3D" id="3.90.1200.10">
    <property type="match status" value="1"/>
</dbReference>
<gene>
    <name evidence="2" type="ORF">FOE78_04680</name>
</gene>
<dbReference type="KEGG" id="mik:FOE78_04680"/>
<dbReference type="SUPFAM" id="SSF56112">
    <property type="entry name" value="Protein kinase-like (PK-like)"/>
    <property type="match status" value="1"/>
</dbReference>
<dbReference type="Proteomes" id="UP000319263">
    <property type="component" value="Chromosome"/>
</dbReference>
<dbReference type="InterPro" id="IPR002575">
    <property type="entry name" value="Aminoglycoside_PTrfase"/>
</dbReference>
<evidence type="ECO:0000259" key="1">
    <source>
        <dbReference type="Pfam" id="PF01636"/>
    </source>
</evidence>
<proteinExistence type="predicted"/>
<name>A0A516PVW8_9ACTN</name>
<evidence type="ECO:0000313" key="3">
    <source>
        <dbReference type="Proteomes" id="UP000319263"/>
    </source>
</evidence>